<dbReference type="InterPro" id="IPR000535">
    <property type="entry name" value="MSP_dom"/>
</dbReference>
<dbReference type="GO" id="GO:0033149">
    <property type="term" value="F:FFAT motif binding"/>
    <property type="evidence" value="ECO:0007669"/>
    <property type="project" value="TreeGrafter"/>
</dbReference>
<protein>
    <recommendedName>
        <fullName evidence="7">MSP domain-containing protein</fullName>
    </recommendedName>
</protein>
<evidence type="ECO:0000256" key="2">
    <source>
        <dbReference type="ARBA" id="ARBA00008932"/>
    </source>
</evidence>
<dbReference type="InterPro" id="IPR016763">
    <property type="entry name" value="VAP"/>
</dbReference>
<dbReference type="PANTHER" id="PTHR10809:SF6">
    <property type="entry name" value="AT11025P-RELATED"/>
    <property type="match status" value="1"/>
</dbReference>
<dbReference type="Proteomes" id="UP001461498">
    <property type="component" value="Unassembled WGS sequence"/>
</dbReference>
<keyword evidence="9" id="KW-1185">Reference proteome</keyword>
<evidence type="ECO:0000256" key="5">
    <source>
        <dbReference type="ARBA" id="ARBA00023136"/>
    </source>
</evidence>
<dbReference type="InterPro" id="IPR013783">
    <property type="entry name" value="Ig-like_fold"/>
</dbReference>
<evidence type="ECO:0000259" key="7">
    <source>
        <dbReference type="PROSITE" id="PS50202"/>
    </source>
</evidence>
<gene>
    <name evidence="8" type="ORF">O3M35_005427</name>
</gene>
<feature type="transmembrane region" description="Helical" evidence="6">
    <location>
        <begin position="144"/>
        <end position="166"/>
    </location>
</feature>
<keyword evidence="3 6" id="KW-0812">Transmembrane</keyword>
<comment type="similarity">
    <text evidence="2">Belongs to the VAMP-associated protein (VAP) (TC 9.B.17) family.</text>
</comment>
<evidence type="ECO:0000313" key="8">
    <source>
        <dbReference type="EMBL" id="KAK9510691.1"/>
    </source>
</evidence>
<reference evidence="8 9" key="1">
    <citation type="submission" date="2022-12" db="EMBL/GenBank/DDBJ databases">
        <title>Chromosome-level genome assembly of true bugs.</title>
        <authorList>
            <person name="Ma L."/>
            <person name="Li H."/>
        </authorList>
    </citation>
    <scope>NUCLEOTIDE SEQUENCE [LARGE SCALE GENOMIC DNA]</scope>
    <source>
        <strain evidence="8">Lab_2022b</strain>
    </source>
</reference>
<sequence length="169" mass="19347">MPKQLLVIKPSAQLTFYAPFDNRCCSHLEVTNPSPYAVCYKVRTTASNRYGVKPNMGLILPYSHQTLIFRLRNGIGDKCDKFKILSGISPNINCADVRKIWDKIPEENIMETKVAVNFIGEWKSHDAVSTIQNKERTSSWRDAISIYILFIIGYFLISFLFITNSITNF</sequence>
<evidence type="ECO:0000313" key="9">
    <source>
        <dbReference type="Proteomes" id="UP001461498"/>
    </source>
</evidence>
<evidence type="ECO:0000256" key="3">
    <source>
        <dbReference type="ARBA" id="ARBA00022692"/>
    </source>
</evidence>
<dbReference type="PROSITE" id="PS50202">
    <property type="entry name" value="MSP"/>
    <property type="match status" value="1"/>
</dbReference>
<keyword evidence="5 6" id="KW-0472">Membrane</keyword>
<dbReference type="Pfam" id="PF00635">
    <property type="entry name" value="Motile_Sperm"/>
    <property type="match status" value="1"/>
</dbReference>
<evidence type="ECO:0000256" key="1">
    <source>
        <dbReference type="ARBA" id="ARBA00004211"/>
    </source>
</evidence>
<feature type="domain" description="MSP" evidence="7">
    <location>
        <begin position="5"/>
        <end position="119"/>
    </location>
</feature>
<dbReference type="EMBL" id="JAPXFL010000002">
    <property type="protein sequence ID" value="KAK9510691.1"/>
    <property type="molecule type" value="Genomic_DNA"/>
</dbReference>
<comment type="subcellular location">
    <subcellularLocation>
        <location evidence="1">Membrane</location>
        <topology evidence="1">Single-pass type IV membrane protein</topology>
    </subcellularLocation>
</comment>
<dbReference type="Gene3D" id="2.60.40.10">
    <property type="entry name" value="Immunoglobulins"/>
    <property type="match status" value="1"/>
</dbReference>
<dbReference type="InterPro" id="IPR008962">
    <property type="entry name" value="PapD-like_sf"/>
</dbReference>
<dbReference type="GO" id="GO:0061817">
    <property type="term" value="P:endoplasmic reticulum-plasma membrane tethering"/>
    <property type="evidence" value="ECO:0007669"/>
    <property type="project" value="TreeGrafter"/>
</dbReference>
<keyword evidence="4 6" id="KW-1133">Transmembrane helix</keyword>
<dbReference type="GO" id="GO:0005789">
    <property type="term" value="C:endoplasmic reticulum membrane"/>
    <property type="evidence" value="ECO:0007669"/>
    <property type="project" value="InterPro"/>
</dbReference>
<evidence type="ECO:0000256" key="4">
    <source>
        <dbReference type="ARBA" id="ARBA00022989"/>
    </source>
</evidence>
<comment type="caution">
    <text evidence="8">The sequence shown here is derived from an EMBL/GenBank/DDBJ whole genome shotgun (WGS) entry which is preliminary data.</text>
</comment>
<accession>A0AAW1DIL6</accession>
<dbReference type="SUPFAM" id="SSF49354">
    <property type="entry name" value="PapD-like"/>
    <property type="match status" value="1"/>
</dbReference>
<dbReference type="PANTHER" id="PTHR10809">
    <property type="entry name" value="VESICLE-ASSOCIATED MEMBRANE PROTEIN-ASSOCIATED PROTEIN"/>
    <property type="match status" value="1"/>
</dbReference>
<evidence type="ECO:0000256" key="6">
    <source>
        <dbReference type="SAM" id="Phobius"/>
    </source>
</evidence>
<dbReference type="AlphaFoldDB" id="A0AAW1DIL6"/>
<proteinExistence type="inferred from homology"/>
<organism evidence="8 9">
    <name type="scientific">Rhynocoris fuscipes</name>
    <dbReference type="NCBI Taxonomy" id="488301"/>
    <lineage>
        <taxon>Eukaryota</taxon>
        <taxon>Metazoa</taxon>
        <taxon>Ecdysozoa</taxon>
        <taxon>Arthropoda</taxon>
        <taxon>Hexapoda</taxon>
        <taxon>Insecta</taxon>
        <taxon>Pterygota</taxon>
        <taxon>Neoptera</taxon>
        <taxon>Paraneoptera</taxon>
        <taxon>Hemiptera</taxon>
        <taxon>Heteroptera</taxon>
        <taxon>Panheteroptera</taxon>
        <taxon>Cimicomorpha</taxon>
        <taxon>Reduviidae</taxon>
        <taxon>Harpactorinae</taxon>
        <taxon>Harpactorini</taxon>
        <taxon>Rhynocoris</taxon>
    </lineage>
</organism>
<name>A0AAW1DIL6_9HEMI</name>
<dbReference type="GO" id="GO:0005886">
    <property type="term" value="C:plasma membrane"/>
    <property type="evidence" value="ECO:0007669"/>
    <property type="project" value="TreeGrafter"/>
</dbReference>
<dbReference type="GO" id="GO:0090158">
    <property type="term" value="P:endoplasmic reticulum membrane organization"/>
    <property type="evidence" value="ECO:0007669"/>
    <property type="project" value="TreeGrafter"/>
</dbReference>